<dbReference type="AlphaFoldDB" id="A0A364K5P8"/>
<reference evidence="6 7" key="1">
    <citation type="submission" date="2018-06" db="EMBL/GenBank/DDBJ databases">
        <title>Thermoflavimicrobium daqus sp. nov., a thermophilic microbe isolated from Moutai-flavour Daqu.</title>
        <authorList>
            <person name="Wang X."/>
            <person name="Zhou H."/>
        </authorList>
    </citation>
    <scope>NUCLEOTIDE SEQUENCE [LARGE SCALE GENOMIC DNA]</scope>
    <source>
        <strain evidence="6 7">FBKL4.011</strain>
    </source>
</reference>
<comment type="similarity">
    <text evidence="2">Belongs to the CRISPR system Cmr5 family.</text>
</comment>
<evidence type="ECO:0000313" key="6">
    <source>
        <dbReference type="EMBL" id="RAL25613.1"/>
    </source>
</evidence>
<keyword evidence="3" id="KW-0963">Cytoplasm</keyword>
<comment type="subcellular location">
    <subcellularLocation>
        <location evidence="1">Cytoplasm</location>
    </subcellularLocation>
</comment>
<dbReference type="InterPro" id="IPR023101">
    <property type="entry name" value="AF1862-like_dom_sf"/>
</dbReference>
<dbReference type="EMBL" id="QJKK01000003">
    <property type="protein sequence ID" value="RAL25613.1"/>
    <property type="molecule type" value="Genomic_DNA"/>
</dbReference>
<keyword evidence="7" id="KW-1185">Reference proteome</keyword>
<dbReference type="InterPro" id="IPR010160">
    <property type="entry name" value="CRISPR-assoc_prot_Cmr5"/>
</dbReference>
<evidence type="ECO:0000256" key="2">
    <source>
        <dbReference type="ARBA" id="ARBA00006161"/>
    </source>
</evidence>
<evidence type="ECO:0000256" key="1">
    <source>
        <dbReference type="ARBA" id="ARBA00004496"/>
    </source>
</evidence>
<dbReference type="Gene3D" id="1.10.520.30">
    <property type="entry name" value="AF1862-like domain"/>
    <property type="match status" value="1"/>
</dbReference>
<accession>A0A364K5P8</accession>
<sequence>MVDQTLDQQRAADALDKVKDIENNQAKQLGDDYASYVTSLPADILINGLGQALAQLIAAAKRSKNDPHLWLYENIQHWILHRSPLAKKLNPDQKSLDLIQVIMNHDRQTYQHIQAEIIAWLEWHKKLATAYLKQPESEQA</sequence>
<gene>
    <name evidence="6" type="primary">cmr5</name>
    <name evidence="6" type="ORF">DL897_05915</name>
</gene>
<organism evidence="6 7">
    <name type="scientific">Thermoflavimicrobium daqui</name>
    <dbReference type="NCBI Taxonomy" id="2137476"/>
    <lineage>
        <taxon>Bacteria</taxon>
        <taxon>Bacillati</taxon>
        <taxon>Bacillota</taxon>
        <taxon>Bacilli</taxon>
        <taxon>Bacillales</taxon>
        <taxon>Thermoactinomycetaceae</taxon>
        <taxon>Thermoflavimicrobium</taxon>
    </lineage>
</organism>
<dbReference type="SUPFAM" id="SSF158568">
    <property type="entry name" value="AF1862-like"/>
    <property type="match status" value="1"/>
</dbReference>
<protein>
    <recommendedName>
        <fullName evidence="5">CRISPR type III-B/RAMP module-associated protein Cmr5</fullName>
    </recommendedName>
</protein>
<reference evidence="6 7" key="2">
    <citation type="submission" date="2018-06" db="EMBL/GenBank/DDBJ databases">
        <authorList>
            <person name="Zhirakovskaya E."/>
        </authorList>
    </citation>
    <scope>NUCLEOTIDE SEQUENCE [LARGE SCALE GENOMIC DNA]</scope>
    <source>
        <strain evidence="6 7">FBKL4.011</strain>
    </source>
</reference>
<comment type="caution">
    <text evidence="6">The sequence shown here is derived from an EMBL/GenBank/DDBJ whole genome shotgun (WGS) entry which is preliminary data.</text>
</comment>
<evidence type="ECO:0000313" key="7">
    <source>
        <dbReference type="Proteomes" id="UP000251213"/>
    </source>
</evidence>
<name>A0A364K5P8_9BACL</name>
<dbReference type="GO" id="GO:0051607">
    <property type="term" value="P:defense response to virus"/>
    <property type="evidence" value="ECO:0007669"/>
    <property type="project" value="UniProtKB-KW"/>
</dbReference>
<keyword evidence="4" id="KW-0051">Antiviral defense</keyword>
<dbReference type="Pfam" id="PF09701">
    <property type="entry name" value="Cas_Cmr5"/>
    <property type="match status" value="1"/>
</dbReference>
<dbReference type="OrthoDB" id="285848at2"/>
<dbReference type="Proteomes" id="UP000251213">
    <property type="component" value="Unassembled WGS sequence"/>
</dbReference>
<dbReference type="NCBIfam" id="TIGR01881">
    <property type="entry name" value="cas_Cmr5"/>
    <property type="match status" value="1"/>
</dbReference>
<proteinExistence type="inferred from homology"/>
<dbReference type="RefSeq" id="WP_113658227.1">
    <property type="nucleotide sequence ID" value="NZ_KZ845665.1"/>
</dbReference>
<dbReference type="GO" id="GO:0005737">
    <property type="term" value="C:cytoplasm"/>
    <property type="evidence" value="ECO:0007669"/>
    <property type="project" value="UniProtKB-SubCell"/>
</dbReference>
<evidence type="ECO:0000256" key="5">
    <source>
        <dbReference type="ARBA" id="ARBA00030001"/>
    </source>
</evidence>
<evidence type="ECO:0000256" key="3">
    <source>
        <dbReference type="ARBA" id="ARBA00022490"/>
    </source>
</evidence>
<evidence type="ECO:0000256" key="4">
    <source>
        <dbReference type="ARBA" id="ARBA00023118"/>
    </source>
</evidence>